<comment type="caution">
    <text evidence="1">The sequence shown here is derived from an EMBL/GenBank/DDBJ whole genome shotgun (WGS) entry which is preliminary data.</text>
</comment>
<dbReference type="AlphaFoldDB" id="A0A919JVV6"/>
<dbReference type="InterPro" id="IPR032710">
    <property type="entry name" value="NTF2-like_dom_sf"/>
</dbReference>
<dbReference type="Gene3D" id="3.10.450.50">
    <property type="match status" value="1"/>
</dbReference>
<name>A0A919JVV6_9ACTN</name>
<protein>
    <recommendedName>
        <fullName evidence="3">SnoaL-like domain-containing protein</fullName>
    </recommendedName>
</protein>
<gene>
    <name evidence="1" type="ORF">Ari01nite_19790</name>
</gene>
<evidence type="ECO:0000313" key="2">
    <source>
        <dbReference type="Proteomes" id="UP000636960"/>
    </source>
</evidence>
<dbReference type="SUPFAM" id="SSF54427">
    <property type="entry name" value="NTF2-like"/>
    <property type="match status" value="1"/>
</dbReference>
<proteinExistence type="predicted"/>
<dbReference type="RefSeq" id="WP_203780816.1">
    <property type="nucleotide sequence ID" value="NZ_BOMV01000013.1"/>
</dbReference>
<organism evidence="1 2">
    <name type="scientific">Paractinoplanes rishiriensis</name>
    <dbReference type="NCBI Taxonomy" id="1050105"/>
    <lineage>
        <taxon>Bacteria</taxon>
        <taxon>Bacillati</taxon>
        <taxon>Actinomycetota</taxon>
        <taxon>Actinomycetes</taxon>
        <taxon>Micromonosporales</taxon>
        <taxon>Micromonosporaceae</taxon>
        <taxon>Paractinoplanes</taxon>
    </lineage>
</organism>
<dbReference type="Proteomes" id="UP000636960">
    <property type="component" value="Unassembled WGS sequence"/>
</dbReference>
<keyword evidence="2" id="KW-1185">Reference proteome</keyword>
<accession>A0A919JVV6</accession>
<dbReference type="EMBL" id="BOMV01000013">
    <property type="protein sequence ID" value="GIE94514.1"/>
    <property type="molecule type" value="Genomic_DNA"/>
</dbReference>
<sequence length="126" mass="13632">MDIRALVDRWHEAVNTHNLSAVRETASDPVVVSGPQGAARITPGEFADWVTRSGIELRPASHHPITDRVMVVEQAARWPGSDDWATVATVFRTTGARVSAALRFPDLEAALDFAHLYTALAATEGS</sequence>
<evidence type="ECO:0008006" key="3">
    <source>
        <dbReference type="Google" id="ProtNLM"/>
    </source>
</evidence>
<evidence type="ECO:0000313" key="1">
    <source>
        <dbReference type="EMBL" id="GIE94514.1"/>
    </source>
</evidence>
<reference evidence="1" key="1">
    <citation type="submission" date="2021-01" db="EMBL/GenBank/DDBJ databases">
        <title>Whole genome shotgun sequence of Actinoplanes rishiriensis NBRC 108556.</title>
        <authorList>
            <person name="Komaki H."/>
            <person name="Tamura T."/>
        </authorList>
    </citation>
    <scope>NUCLEOTIDE SEQUENCE</scope>
    <source>
        <strain evidence="1">NBRC 108556</strain>
    </source>
</reference>